<feature type="region of interest" description="Disordered" evidence="2">
    <location>
        <begin position="357"/>
        <end position="483"/>
    </location>
</feature>
<organism evidence="3 4">
    <name type="scientific">Fusarium pseudocircinatum</name>
    <dbReference type="NCBI Taxonomy" id="56676"/>
    <lineage>
        <taxon>Eukaryota</taxon>
        <taxon>Fungi</taxon>
        <taxon>Dikarya</taxon>
        <taxon>Ascomycota</taxon>
        <taxon>Pezizomycotina</taxon>
        <taxon>Sordariomycetes</taxon>
        <taxon>Hypocreomycetidae</taxon>
        <taxon>Hypocreales</taxon>
        <taxon>Nectriaceae</taxon>
        <taxon>Fusarium</taxon>
        <taxon>Fusarium fujikuroi species complex</taxon>
    </lineage>
</organism>
<accession>A0A8H5KL48</accession>
<keyword evidence="4" id="KW-1185">Reference proteome</keyword>
<proteinExistence type="predicted"/>
<name>A0A8H5KL48_9HYPO</name>
<feature type="compositionally biased region" description="Basic and acidic residues" evidence="2">
    <location>
        <begin position="445"/>
        <end position="466"/>
    </location>
</feature>
<protein>
    <submittedName>
        <fullName evidence="3">Uncharacterized protein</fullName>
    </submittedName>
</protein>
<gene>
    <name evidence="3" type="ORF">FPCIR_12928</name>
</gene>
<evidence type="ECO:0000256" key="2">
    <source>
        <dbReference type="SAM" id="MobiDB-lite"/>
    </source>
</evidence>
<dbReference type="AlphaFoldDB" id="A0A8H5KL48"/>
<dbReference type="Proteomes" id="UP000546213">
    <property type="component" value="Unassembled WGS sequence"/>
</dbReference>
<dbReference type="OrthoDB" id="5094044at2759"/>
<sequence length="639" mass="72288">MSEPRGSKRARDHQGQRESTGTKKRPETRTKKPMSESARAIAKSRLEARPPIVKKDLEDAFEAVDFAKEKPEIEGPAMKLYDASNEKADYEEFNPEVNTPVVKDFKALWKICLRLWRVSPTTVISPMCNLRYFPLSSGRKRANQAVFSPEFSKLFATLITHPCWGFQHERFVLALQYLVKCRVDNRNRWPHQGAKERECPAIEALFNMFDESGHGDRSLHEIHKSARESIVGGGVSVFSDFLHFIGERVTKCDMDQEQAYYGMPALPVTIGDMKSLADAVKNFKWPDESWRCSPGDIHSAFKAERKSGKDDLPTTGTELKEFLDRSLKDIFRDIEIYRQRADSERSSPVNEDVLVDNAGDASQRPGPDATADQDMGIPGDDQHVPPESNPVRPQRRHRALVGGEESEDEQADLARNWGNKGTTSRSLPHPQNRQGGSRYSWGDRSLSETHAESPYERFGIPRREIWRPSPQQVTPGPSGSTMSQVLPLPSDPLLEKRVEGLEKDQQRLVSDVNELRHEMMQSRSHTIQQGSGGASGPVGIEHSDTGKKIRDLVSQLAQAARDKEELSRKVNCGEFDLVRDLRAQVSQLLEKNKELSDKVKYQKFAISDLHQDVAQEKAGRETERKRADDLETVLRDLGW</sequence>
<feature type="compositionally biased region" description="Polar residues" evidence="2">
    <location>
        <begin position="419"/>
        <end position="437"/>
    </location>
</feature>
<feature type="coiled-coil region" evidence="1">
    <location>
        <begin position="549"/>
        <end position="598"/>
    </location>
</feature>
<evidence type="ECO:0000313" key="3">
    <source>
        <dbReference type="EMBL" id="KAF5575877.1"/>
    </source>
</evidence>
<dbReference type="EMBL" id="JAAOAS010000453">
    <property type="protein sequence ID" value="KAF5575877.1"/>
    <property type="molecule type" value="Genomic_DNA"/>
</dbReference>
<keyword evidence="1" id="KW-0175">Coiled coil</keyword>
<evidence type="ECO:0000256" key="1">
    <source>
        <dbReference type="SAM" id="Coils"/>
    </source>
</evidence>
<comment type="caution">
    <text evidence="3">The sequence shown here is derived from an EMBL/GenBank/DDBJ whole genome shotgun (WGS) entry which is preliminary data.</text>
</comment>
<evidence type="ECO:0000313" key="4">
    <source>
        <dbReference type="Proteomes" id="UP000546213"/>
    </source>
</evidence>
<reference evidence="3 4" key="1">
    <citation type="submission" date="2020-05" db="EMBL/GenBank/DDBJ databases">
        <title>Identification and distribution of gene clusters putatively required for synthesis of sphingolipid metabolism inhibitors in phylogenetically diverse species of the filamentous fungus Fusarium.</title>
        <authorList>
            <person name="Kim H.-S."/>
            <person name="Busman M."/>
            <person name="Brown D.W."/>
            <person name="Divon H."/>
            <person name="Uhlig S."/>
            <person name="Proctor R.H."/>
        </authorList>
    </citation>
    <scope>NUCLEOTIDE SEQUENCE [LARGE SCALE GENOMIC DNA]</scope>
    <source>
        <strain evidence="3 4">NRRL 36939</strain>
    </source>
</reference>
<feature type="compositionally biased region" description="Polar residues" evidence="2">
    <location>
        <begin position="469"/>
        <end position="483"/>
    </location>
</feature>
<feature type="region of interest" description="Disordered" evidence="2">
    <location>
        <begin position="1"/>
        <end position="45"/>
    </location>
</feature>
<feature type="compositionally biased region" description="Basic and acidic residues" evidence="2">
    <location>
        <begin position="12"/>
        <end position="34"/>
    </location>
</feature>